<sequence length="268" mass="28325">MFIGALISAVIIGVSLGLIGGGGSILTVPVFVYMLGISPVIATAYSLFVVGSTSLVGSVAFMRKGLVNYKAAVVFAIPSFISVYLTRMYIIPAIPEKLFSIGELVVTKDIAIMVFFALIMFAAAISMIKKKKGLDKQDGVPEELKFNLPLIALEGAFVGVLTGIVGAGGGFLIIPALVLFARLPMKMAVGTSLLIISAKSLIGFIGDIQNQPIDWEFLLMFTGISIVGIILGSILSKKISGEKLKAGFGYFVLIMAVYILVSEFINAS</sequence>
<name>A0A4D7JL49_9BACT</name>
<feature type="transmembrane region" description="Helical" evidence="5">
    <location>
        <begin position="69"/>
        <end position="90"/>
    </location>
</feature>
<feature type="transmembrane region" description="Helical" evidence="5">
    <location>
        <begin position="217"/>
        <end position="235"/>
    </location>
</feature>
<keyword evidence="3 5" id="KW-1133">Transmembrane helix</keyword>
<dbReference type="Proteomes" id="UP000298616">
    <property type="component" value="Chromosome"/>
</dbReference>
<dbReference type="Pfam" id="PF01925">
    <property type="entry name" value="TauE"/>
    <property type="match status" value="1"/>
</dbReference>
<evidence type="ECO:0000256" key="4">
    <source>
        <dbReference type="ARBA" id="ARBA00023136"/>
    </source>
</evidence>
<keyword evidence="2 5" id="KW-0812">Transmembrane</keyword>
<comment type="similarity">
    <text evidence="5">Belongs to the 4-toluene sulfonate uptake permease (TSUP) (TC 2.A.102) family.</text>
</comment>
<keyword evidence="7" id="KW-1185">Reference proteome</keyword>
<dbReference type="PANTHER" id="PTHR43701:SF2">
    <property type="entry name" value="MEMBRANE TRANSPORTER PROTEIN YJNA-RELATED"/>
    <property type="match status" value="1"/>
</dbReference>
<evidence type="ECO:0000256" key="1">
    <source>
        <dbReference type="ARBA" id="ARBA00004141"/>
    </source>
</evidence>
<dbReference type="GO" id="GO:0005886">
    <property type="term" value="C:plasma membrane"/>
    <property type="evidence" value="ECO:0007669"/>
    <property type="project" value="UniProtKB-SubCell"/>
</dbReference>
<evidence type="ECO:0000313" key="7">
    <source>
        <dbReference type="Proteomes" id="UP000298616"/>
    </source>
</evidence>
<feature type="transmembrane region" description="Helical" evidence="5">
    <location>
        <begin position="148"/>
        <end position="181"/>
    </location>
</feature>
<protein>
    <recommendedName>
        <fullName evidence="5">Probable membrane transporter protein</fullName>
    </recommendedName>
</protein>
<accession>A0A4D7JL49</accession>
<comment type="subcellular location">
    <subcellularLocation>
        <location evidence="5">Cell membrane</location>
        <topology evidence="5">Multi-pass membrane protein</topology>
    </subcellularLocation>
    <subcellularLocation>
        <location evidence="1">Membrane</location>
        <topology evidence="1">Multi-pass membrane protein</topology>
    </subcellularLocation>
</comment>
<gene>
    <name evidence="6" type="ORF">DCC35_05455</name>
</gene>
<keyword evidence="4 5" id="KW-0472">Membrane</keyword>
<evidence type="ECO:0000313" key="6">
    <source>
        <dbReference type="EMBL" id="QCK14230.1"/>
    </source>
</evidence>
<organism evidence="6 7">
    <name type="scientific">Mangrovivirga cuniculi</name>
    <dbReference type="NCBI Taxonomy" id="2715131"/>
    <lineage>
        <taxon>Bacteria</taxon>
        <taxon>Pseudomonadati</taxon>
        <taxon>Bacteroidota</taxon>
        <taxon>Cytophagia</taxon>
        <taxon>Cytophagales</taxon>
        <taxon>Mangrovivirgaceae</taxon>
        <taxon>Mangrovivirga</taxon>
    </lineage>
</organism>
<dbReference type="EMBL" id="CP028923">
    <property type="protein sequence ID" value="QCK14230.1"/>
    <property type="molecule type" value="Genomic_DNA"/>
</dbReference>
<keyword evidence="5" id="KW-1003">Cell membrane</keyword>
<reference evidence="6 7" key="1">
    <citation type="submission" date="2018-04" db="EMBL/GenBank/DDBJ databases">
        <title>Complete genome uncultured novel isolate.</title>
        <authorList>
            <person name="Merlino G."/>
        </authorList>
    </citation>
    <scope>NUCLEOTIDE SEQUENCE [LARGE SCALE GENOMIC DNA]</scope>
    <source>
        <strain evidence="7">R1DC9</strain>
    </source>
</reference>
<evidence type="ECO:0000256" key="3">
    <source>
        <dbReference type="ARBA" id="ARBA00022989"/>
    </source>
</evidence>
<evidence type="ECO:0000256" key="5">
    <source>
        <dbReference type="RuleBase" id="RU363041"/>
    </source>
</evidence>
<dbReference type="InterPro" id="IPR002781">
    <property type="entry name" value="TM_pro_TauE-like"/>
</dbReference>
<dbReference type="KEGG" id="fpf:DCC35_05455"/>
<proteinExistence type="inferred from homology"/>
<feature type="transmembrane region" description="Helical" evidence="5">
    <location>
        <begin position="7"/>
        <end position="34"/>
    </location>
</feature>
<feature type="transmembrane region" description="Helical" evidence="5">
    <location>
        <begin position="110"/>
        <end position="128"/>
    </location>
</feature>
<dbReference type="InterPro" id="IPR051598">
    <property type="entry name" value="TSUP/Inactive_protease-like"/>
</dbReference>
<dbReference type="PANTHER" id="PTHR43701">
    <property type="entry name" value="MEMBRANE TRANSPORTER PROTEIN MJ0441-RELATED"/>
    <property type="match status" value="1"/>
</dbReference>
<dbReference type="AlphaFoldDB" id="A0A4D7JL49"/>
<evidence type="ECO:0000256" key="2">
    <source>
        <dbReference type="ARBA" id="ARBA00022692"/>
    </source>
</evidence>
<feature type="transmembrane region" description="Helical" evidence="5">
    <location>
        <begin position="40"/>
        <end position="62"/>
    </location>
</feature>
<feature type="transmembrane region" description="Helical" evidence="5">
    <location>
        <begin position="187"/>
        <end position="205"/>
    </location>
</feature>
<feature type="transmembrane region" description="Helical" evidence="5">
    <location>
        <begin position="247"/>
        <end position="265"/>
    </location>
</feature>
<dbReference type="RefSeq" id="WP_137089822.1">
    <property type="nucleotide sequence ID" value="NZ_CP028923.1"/>
</dbReference>
<dbReference type="OrthoDB" id="8559161at2"/>